<name>A0ABN6LKY8_9BACT</name>
<accession>A0ABN6LKY8</accession>
<keyword evidence="1" id="KW-0614">Plasmid</keyword>
<protein>
    <recommendedName>
        <fullName evidence="3">Ribbon-helix-helix protein CopG domain-containing protein</fullName>
    </recommendedName>
</protein>
<dbReference type="Proteomes" id="UP001354989">
    <property type="component" value="Plasmid pPP8"/>
</dbReference>
<gene>
    <name evidence="1" type="ORF">PEPS_45470</name>
</gene>
<dbReference type="SUPFAM" id="SSF47598">
    <property type="entry name" value="Ribbon-helix-helix"/>
    <property type="match status" value="1"/>
</dbReference>
<sequence>MTKDKEIRVTKGVALTEKTWGQLSDLAKKEGRSRNNYMEQIILQHLKQLEQNAKA</sequence>
<evidence type="ECO:0000313" key="2">
    <source>
        <dbReference type="Proteomes" id="UP001354989"/>
    </source>
</evidence>
<dbReference type="EMBL" id="AP025300">
    <property type="protein sequence ID" value="BDD02267.1"/>
    <property type="molecule type" value="Genomic_DNA"/>
</dbReference>
<proteinExistence type="predicted"/>
<evidence type="ECO:0008006" key="3">
    <source>
        <dbReference type="Google" id="ProtNLM"/>
    </source>
</evidence>
<dbReference type="RefSeq" id="WP_338399521.1">
    <property type="nucleotide sequence ID" value="NZ_AP025300.1"/>
</dbReference>
<keyword evidence="2" id="KW-1185">Reference proteome</keyword>
<organism evidence="1 2">
    <name type="scientific">Persicobacter psychrovividus</name>
    <dbReference type="NCBI Taxonomy" id="387638"/>
    <lineage>
        <taxon>Bacteria</taxon>
        <taxon>Pseudomonadati</taxon>
        <taxon>Bacteroidota</taxon>
        <taxon>Cytophagia</taxon>
        <taxon>Cytophagales</taxon>
        <taxon>Persicobacteraceae</taxon>
        <taxon>Persicobacter</taxon>
    </lineage>
</organism>
<geneLocation type="plasmid" evidence="1 2">
    <name>pPP8</name>
</geneLocation>
<reference evidence="1 2" key="1">
    <citation type="submission" date="2021-12" db="EMBL/GenBank/DDBJ databases">
        <title>Genome sequencing of bacteria with rrn-lacking chromosome and rrn-plasmid.</title>
        <authorList>
            <person name="Anda M."/>
            <person name="Iwasaki W."/>
        </authorList>
    </citation>
    <scope>NUCLEOTIDE SEQUENCE [LARGE SCALE GENOMIC DNA]</scope>
    <source>
        <strain evidence="1 2">NBRC 101262</strain>
        <plasmid evidence="1 2">pPP8</plasmid>
    </source>
</reference>
<evidence type="ECO:0000313" key="1">
    <source>
        <dbReference type="EMBL" id="BDD02267.1"/>
    </source>
</evidence>
<dbReference type="InterPro" id="IPR010985">
    <property type="entry name" value="Ribbon_hlx_hlx"/>
</dbReference>